<keyword evidence="2 4" id="KW-0238">DNA-binding</keyword>
<dbReference type="InterPro" id="IPR050109">
    <property type="entry name" value="HTH-type_TetR-like_transc_reg"/>
</dbReference>
<evidence type="ECO:0000256" key="4">
    <source>
        <dbReference type="PROSITE-ProRule" id="PRU00335"/>
    </source>
</evidence>
<evidence type="ECO:0000313" key="6">
    <source>
        <dbReference type="EMBL" id="VEH70693.1"/>
    </source>
</evidence>
<evidence type="ECO:0000259" key="5">
    <source>
        <dbReference type="PROSITE" id="PS50977"/>
    </source>
</evidence>
<keyword evidence="3" id="KW-0804">Transcription</keyword>
<accession>A0A3S4VJU4</accession>
<keyword evidence="7" id="KW-1185">Reference proteome</keyword>
<dbReference type="InterPro" id="IPR025996">
    <property type="entry name" value="MT1864/Rv1816-like_C"/>
</dbReference>
<dbReference type="InterPro" id="IPR036271">
    <property type="entry name" value="Tet_transcr_reg_TetR-rel_C_sf"/>
</dbReference>
<sequence>MPRPRPHDDHLREQLLGIATDTIARTGTEGLSLRTLAADAGTSTSAVYQLFGSRAALLDAVYLRVLEEFNRAQSEAPMRDDPLEDLLELARAYRRWALENRNQFLVLVERITPSQEVVAGVVGHAVPVEGRVRRAMDKGALSGPLEQVVLSLWATVHGYTALEVAGVITGSDDDFEAIARATQRGWSPDAGKQT</sequence>
<evidence type="ECO:0000313" key="7">
    <source>
        <dbReference type="Proteomes" id="UP000273044"/>
    </source>
</evidence>
<evidence type="ECO:0000256" key="2">
    <source>
        <dbReference type="ARBA" id="ARBA00023125"/>
    </source>
</evidence>
<dbReference type="EMBL" id="LR134406">
    <property type="protein sequence ID" value="VEH70693.1"/>
    <property type="molecule type" value="Genomic_DNA"/>
</dbReference>
<dbReference type="InterPro" id="IPR009057">
    <property type="entry name" value="Homeodomain-like_sf"/>
</dbReference>
<dbReference type="PANTHER" id="PTHR30055:SF234">
    <property type="entry name" value="HTH-TYPE TRANSCRIPTIONAL REGULATOR BETI"/>
    <property type="match status" value="1"/>
</dbReference>
<dbReference type="AlphaFoldDB" id="A0A3S4VJU4"/>
<evidence type="ECO:0000256" key="3">
    <source>
        <dbReference type="ARBA" id="ARBA00023163"/>
    </source>
</evidence>
<protein>
    <submittedName>
        <fullName evidence="6">Transcriptional repressor BetI</fullName>
    </submittedName>
</protein>
<feature type="DNA-binding region" description="H-T-H motif" evidence="4">
    <location>
        <begin position="32"/>
        <end position="51"/>
    </location>
</feature>
<dbReference type="GO" id="GO:0000976">
    <property type="term" value="F:transcription cis-regulatory region binding"/>
    <property type="evidence" value="ECO:0007669"/>
    <property type="project" value="TreeGrafter"/>
</dbReference>
<dbReference type="GO" id="GO:0003700">
    <property type="term" value="F:DNA-binding transcription factor activity"/>
    <property type="evidence" value="ECO:0007669"/>
    <property type="project" value="TreeGrafter"/>
</dbReference>
<proteinExistence type="predicted"/>
<reference evidence="6 7" key="1">
    <citation type="submission" date="2018-12" db="EMBL/GenBank/DDBJ databases">
        <authorList>
            <consortium name="Pathogen Informatics"/>
        </authorList>
    </citation>
    <scope>NUCLEOTIDE SEQUENCE [LARGE SCALE GENOMIC DNA]</scope>
    <source>
        <strain evidence="6 7">NCTC12967</strain>
    </source>
</reference>
<name>A0A3S4VJU4_9ACTN</name>
<dbReference type="RefSeq" id="WP_061788394.1">
    <property type="nucleotide sequence ID" value="NZ_CAJZDL010000039.1"/>
</dbReference>
<gene>
    <name evidence="6" type="ORF">NCTC12967_01999</name>
</gene>
<dbReference type="GeneID" id="64407451"/>
<dbReference type="Pfam" id="PF00440">
    <property type="entry name" value="TetR_N"/>
    <property type="match status" value="1"/>
</dbReference>
<feature type="domain" description="HTH tetR-type" evidence="5">
    <location>
        <begin position="9"/>
        <end position="69"/>
    </location>
</feature>
<evidence type="ECO:0000256" key="1">
    <source>
        <dbReference type="ARBA" id="ARBA00023015"/>
    </source>
</evidence>
<dbReference type="Pfam" id="PF13305">
    <property type="entry name" value="TetR_C_33"/>
    <property type="match status" value="1"/>
</dbReference>
<dbReference type="SUPFAM" id="SSF48498">
    <property type="entry name" value="Tetracyclin repressor-like, C-terminal domain"/>
    <property type="match status" value="1"/>
</dbReference>
<dbReference type="Proteomes" id="UP000273044">
    <property type="component" value="Chromosome"/>
</dbReference>
<keyword evidence="1" id="KW-0805">Transcription regulation</keyword>
<dbReference type="Gene3D" id="1.10.357.10">
    <property type="entry name" value="Tetracycline Repressor, domain 2"/>
    <property type="match status" value="1"/>
</dbReference>
<dbReference type="SUPFAM" id="SSF46689">
    <property type="entry name" value="Homeodomain-like"/>
    <property type="match status" value="1"/>
</dbReference>
<organism evidence="6 7">
    <name type="scientific">Arachnia propionica</name>
    <dbReference type="NCBI Taxonomy" id="1750"/>
    <lineage>
        <taxon>Bacteria</taxon>
        <taxon>Bacillati</taxon>
        <taxon>Actinomycetota</taxon>
        <taxon>Actinomycetes</taxon>
        <taxon>Propionibacteriales</taxon>
        <taxon>Propionibacteriaceae</taxon>
        <taxon>Arachnia</taxon>
    </lineage>
</organism>
<dbReference type="PANTHER" id="PTHR30055">
    <property type="entry name" value="HTH-TYPE TRANSCRIPTIONAL REGULATOR RUTR"/>
    <property type="match status" value="1"/>
</dbReference>
<dbReference type="InterPro" id="IPR001647">
    <property type="entry name" value="HTH_TetR"/>
</dbReference>
<dbReference type="PROSITE" id="PS50977">
    <property type="entry name" value="HTH_TETR_2"/>
    <property type="match status" value="1"/>
</dbReference>